<gene>
    <name evidence="3" type="ORF">K460DRAFT_410962</name>
</gene>
<dbReference type="OrthoDB" id="5413827at2759"/>
<dbReference type="PANTHER" id="PTHR38790:SF4">
    <property type="entry name" value="2EXR DOMAIN-CONTAINING PROTEIN"/>
    <property type="match status" value="1"/>
</dbReference>
<accession>A0A9P4G7Y1</accession>
<dbReference type="EMBL" id="ML976620">
    <property type="protein sequence ID" value="KAF1840370.1"/>
    <property type="molecule type" value="Genomic_DNA"/>
</dbReference>
<evidence type="ECO:0000313" key="4">
    <source>
        <dbReference type="Proteomes" id="UP000800039"/>
    </source>
</evidence>
<name>A0A9P4G7Y1_9PLEO</name>
<dbReference type="Proteomes" id="UP000800039">
    <property type="component" value="Unassembled WGS sequence"/>
</dbReference>
<dbReference type="AlphaFoldDB" id="A0A9P4G7Y1"/>
<evidence type="ECO:0000256" key="1">
    <source>
        <dbReference type="SAM" id="MobiDB-lite"/>
    </source>
</evidence>
<feature type="region of interest" description="Disordered" evidence="1">
    <location>
        <begin position="1"/>
        <end position="46"/>
    </location>
</feature>
<comment type="caution">
    <text evidence="3">The sequence shown here is derived from an EMBL/GenBank/DDBJ whole genome shotgun (WGS) entry which is preliminary data.</text>
</comment>
<protein>
    <recommendedName>
        <fullName evidence="2">DUF7730 domain-containing protein</fullName>
    </recommendedName>
</protein>
<proteinExistence type="predicted"/>
<dbReference type="PANTHER" id="PTHR38790">
    <property type="entry name" value="2EXR DOMAIN-CONTAINING PROTEIN-RELATED"/>
    <property type="match status" value="1"/>
</dbReference>
<dbReference type="RefSeq" id="XP_040782933.1">
    <property type="nucleotide sequence ID" value="XM_040937439.1"/>
</dbReference>
<sequence>MASRKKESSPVLRTPRALQAKSAKSKVTKAAGIGKKKSRTSGLAQKNQSIPVVSLENGLVSMEKTPENLVGIVKRNASNSPLLRLPGEIRNHIWALAMGGHYIKIEEVVYRKTTESLWMKTTYRAPANIEDRICPPSAFRFPEVCRQIYSETATLGYKLNTFVFDHYISYNSKWMARLLPGQKSAITSVVLESVMFEGYVANISVGSLRLTLPNLKRIEVPRNALSLVMVFNRAVDPTGLWTSAQWREWVVGEVKKKEGNDIEVSFHDEHEVYCGDEGAEMSS</sequence>
<dbReference type="InterPro" id="IPR056632">
    <property type="entry name" value="DUF7730"/>
</dbReference>
<evidence type="ECO:0000259" key="2">
    <source>
        <dbReference type="Pfam" id="PF24864"/>
    </source>
</evidence>
<dbReference type="GeneID" id="63854689"/>
<reference evidence="3" key="1">
    <citation type="submission" date="2020-01" db="EMBL/GenBank/DDBJ databases">
        <authorList>
            <consortium name="DOE Joint Genome Institute"/>
            <person name="Haridas S."/>
            <person name="Albert R."/>
            <person name="Binder M."/>
            <person name="Bloem J."/>
            <person name="Labutti K."/>
            <person name="Salamov A."/>
            <person name="Andreopoulos B."/>
            <person name="Baker S.E."/>
            <person name="Barry K."/>
            <person name="Bills G."/>
            <person name="Bluhm B.H."/>
            <person name="Cannon C."/>
            <person name="Castanera R."/>
            <person name="Culley D.E."/>
            <person name="Daum C."/>
            <person name="Ezra D."/>
            <person name="Gonzalez J.B."/>
            <person name="Henrissat B."/>
            <person name="Kuo A."/>
            <person name="Liang C."/>
            <person name="Lipzen A."/>
            <person name="Lutzoni F."/>
            <person name="Magnuson J."/>
            <person name="Mondo S."/>
            <person name="Nolan M."/>
            <person name="Ohm R."/>
            <person name="Pangilinan J."/>
            <person name="Park H.-J."/>
            <person name="Ramirez L."/>
            <person name="Alfaro M."/>
            <person name="Sun H."/>
            <person name="Tritt A."/>
            <person name="Yoshinaga Y."/>
            <person name="Zwiers L.-H."/>
            <person name="Turgeon B.G."/>
            <person name="Goodwin S.B."/>
            <person name="Spatafora J.W."/>
            <person name="Crous P.W."/>
            <person name="Grigoriev I.V."/>
        </authorList>
    </citation>
    <scope>NUCLEOTIDE SEQUENCE</scope>
    <source>
        <strain evidence="3">CBS 394.84</strain>
    </source>
</reference>
<organism evidence="3 4">
    <name type="scientific">Cucurbitaria berberidis CBS 394.84</name>
    <dbReference type="NCBI Taxonomy" id="1168544"/>
    <lineage>
        <taxon>Eukaryota</taxon>
        <taxon>Fungi</taxon>
        <taxon>Dikarya</taxon>
        <taxon>Ascomycota</taxon>
        <taxon>Pezizomycotina</taxon>
        <taxon>Dothideomycetes</taxon>
        <taxon>Pleosporomycetidae</taxon>
        <taxon>Pleosporales</taxon>
        <taxon>Pleosporineae</taxon>
        <taxon>Cucurbitariaceae</taxon>
        <taxon>Cucurbitaria</taxon>
    </lineage>
</organism>
<feature type="domain" description="DUF7730" evidence="2">
    <location>
        <begin position="78"/>
        <end position="195"/>
    </location>
</feature>
<evidence type="ECO:0000313" key="3">
    <source>
        <dbReference type="EMBL" id="KAF1840370.1"/>
    </source>
</evidence>
<keyword evidence="4" id="KW-1185">Reference proteome</keyword>
<dbReference type="Pfam" id="PF24864">
    <property type="entry name" value="DUF7730"/>
    <property type="match status" value="1"/>
</dbReference>